<dbReference type="PANTHER" id="PTHR32305">
    <property type="match status" value="1"/>
</dbReference>
<feature type="compositionally biased region" description="Low complexity" evidence="1">
    <location>
        <begin position="216"/>
        <end position="251"/>
    </location>
</feature>
<dbReference type="RefSeq" id="WP_306851437.1">
    <property type="nucleotide sequence ID" value="NZ_JAUSSK010000005.1"/>
</dbReference>
<accession>A0ABT9T1M1</accession>
<dbReference type="Gene3D" id="2.180.10.10">
    <property type="entry name" value="RHS repeat-associated core"/>
    <property type="match status" value="1"/>
</dbReference>
<feature type="transmembrane region" description="Helical" evidence="2">
    <location>
        <begin position="119"/>
        <end position="142"/>
    </location>
</feature>
<evidence type="ECO:0000256" key="1">
    <source>
        <dbReference type="SAM" id="MobiDB-lite"/>
    </source>
</evidence>
<dbReference type="PANTHER" id="PTHR32305:SF15">
    <property type="entry name" value="PROTEIN RHSA-RELATED"/>
    <property type="match status" value="1"/>
</dbReference>
<keyword evidence="2" id="KW-0812">Transmembrane</keyword>
<evidence type="ECO:0000313" key="3">
    <source>
        <dbReference type="EMBL" id="MDQ0011173.1"/>
    </source>
</evidence>
<proteinExistence type="predicted"/>
<feature type="transmembrane region" description="Helical" evidence="2">
    <location>
        <begin position="182"/>
        <end position="201"/>
    </location>
</feature>
<name>A0ABT9T1M1_9GAMM</name>
<feature type="transmembrane region" description="Helical" evidence="2">
    <location>
        <begin position="148"/>
        <end position="170"/>
    </location>
</feature>
<feature type="compositionally biased region" description="Polar residues" evidence="1">
    <location>
        <begin position="262"/>
        <end position="271"/>
    </location>
</feature>
<sequence length="391" mass="40256">MSVAARTYTAYGADAGSADAARLAYTGEIVERLTGWYLLGGRPYNPVLRRFLVPDPESPFHEGGFNRYAYCSGDPVNRIDPSGNAWTDWLAAGLMVALSVVGTVISAGTLAAPLAAASTAVATAAVTGAGVAGAASAAMAVAAATPGIVATATAVTMDVISTAAAIGSIASMAAHNQKANAILGWVAMGAGVASGASTLVASKQISKASTRASFATRGTPTGSRASRTTTTHATVSAVKTAMPTLTSSASGRSDRRGSTRSLVTSDASGNLPQVRRASADLSTNGDEPSTFYVGTLSMRRAFRKRQGEKRNANKPFRQDIEGVKRASASVGLNVEAIDMTRETTEQIRRRLSEDGIHVVVSGHGLLDEPVMRSLNMPSAVSDHLIAVRASR</sequence>
<reference evidence="3 4" key="1">
    <citation type="submission" date="2023-07" db="EMBL/GenBank/DDBJ databases">
        <title>Sorghum-associated microbial communities from plants grown in Nebraska, USA.</title>
        <authorList>
            <person name="Schachtman D."/>
        </authorList>
    </citation>
    <scope>NUCLEOTIDE SEQUENCE [LARGE SCALE GENOMIC DNA]</scope>
    <source>
        <strain evidence="3 4">CC60</strain>
    </source>
</reference>
<keyword evidence="2" id="KW-0472">Membrane</keyword>
<evidence type="ECO:0000256" key="2">
    <source>
        <dbReference type="SAM" id="Phobius"/>
    </source>
</evidence>
<keyword evidence="4" id="KW-1185">Reference proteome</keyword>
<dbReference type="NCBIfam" id="TIGR03696">
    <property type="entry name" value="Rhs_assc_core"/>
    <property type="match status" value="1"/>
</dbReference>
<protein>
    <submittedName>
        <fullName evidence="3">RHS repeat-associated protein</fullName>
    </submittedName>
</protein>
<comment type="caution">
    <text evidence="3">The sequence shown here is derived from an EMBL/GenBank/DDBJ whole genome shotgun (WGS) entry which is preliminary data.</text>
</comment>
<organism evidence="3 4">
    <name type="scientific">Luteibacter jiangsuensis</name>
    <dbReference type="NCBI Taxonomy" id="637577"/>
    <lineage>
        <taxon>Bacteria</taxon>
        <taxon>Pseudomonadati</taxon>
        <taxon>Pseudomonadota</taxon>
        <taxon>Gammaproteobacteria</taxon>
        <taxon>Lysobacterales</taxon>
        <taxon>Rhodanobacteraceae</taxon>
        <taxon>Luteibacter</taxon>
    </lineage>
</organism>
<feature type="transmembrane region" description="Helical" evidence="2">
    <location>
        <begin position="89"/>
        <end position="112"/>
    </location>
</feature>
<dbReference type="Proteomes" id="UP001237737">
    <property type="component" value="Unassembled WGS sequence"/>
</dbReference>
<keyword evidence="2" id="KW-1133">Transmembrane helix</keyword>
<gene>
    <name evidence="3" type="ORF">J2T07_003383</name>
</gene>
<dbReference type="InterPro" id="IPR050708">
    <property type="entry name" value="T6SS_VgrG/RHS"/>
</dbReference>
<dbReference type="EMBL" id="JAUSSK010000005">
    <property type="protein sequence ID" value="MDQ0011173.1"/>
    <property type="molecule type" value="Genomic_DNA"/>
</dbReference>
<dbReference type="InterPro" id="IPR022385">
    <property type="entry name" value="Rhs_assc_core"/>
</dbReference>
<feature type="region of interest" description="Disordered" evidence="1">
    <location>
        <begin position="212"/>
        <end position="285"/>
    </location>
</feature>
<evidence type="ECO:0000313" key="4">
    <source>
        <dbReference type="Proteomes" id="UP001237737"/>
    </source>
</evidence>